<sequence length="224" mass="25428">MTVTALVVLEHCVQMPLVPTRLGLSRTSVMHFQICSWLMLHCSHKSLPHIYFLPLPYPSHPPDPPHHQNKSCSVHLTAHIAGTIPLRITGPLAYSLPPVPGHDLGQQSSFFTLICTYHGPVKDMNLARDAFRSRRAVWKNNDLLSSRSRKWLVVALTPWDSSRIRRLSKTSHTIPEILCMCRSRMTNAVSGTVRHLLVPRGWILCPLLWSTNYQQRITCNAFQS</sequence>
<gene>
    <name evidence="1" type="ORF">BJ875DRAFT_458839</name>
</gene>
<keyword evidence="2" id="KW-1185">Reference proteome</keyword>
<name>A0A9P8C6Q8_9HELO</name>
<reference evidence="1" key="1">
    <citation type="journal article" date="2021" name="IMA Fungus">
        <title>Genomic characterization of three marine fungi, including Emericellopsis atlantica sp. nov. with signatures of a generalist lifestyle and marine biomass degradation.</title>
        <authorList>
            <person name="Hagestad O.C."/>
            <person name="Hou L."/>
            <person name="Andersen J.H."/>
            <person name="Hansen E.H."/>
            <person name="Altermark B."/>
            <person name="Li C."/>
            <person name="Kuhnert E."/>
            <person name="Cox R.J."/>
            <person name="Crous P.W."/>
            <person name="Spatafora J.W."/>
            <person name="Lail K."/>
            <person name="Amirebrahimi M."/>
            <person name="Lipzen A."/>
            <person name="Pangilinan J."/>
            <person name="Andreopoulos W."/>
            <person name="Hayes R.D."/>
            <person name="Ng V."/>
            <person name="Grigoriev I.V."/>
            <person name="Jackson S.A."/>
            <person name="Sutton T.D.S."/>
            <person name="Dobson A.D.W."/>
            <person name="Rama T."/>
        </authorList>
    </citation>
    <scope>NUCLEOTIDE SEQUENCE</scope>
    <source>
        <strain evidence="1">TRa018bII</strain>
    </source>
</reference>
<organism evidence="1 2">
    <name type="scientific">Amylocarpus encephaloides</name>
    <dbReference type="NCBI Taxonomy" id="45428"/>
    <lineage>
        <taxon>Eukaryota</taxon>
        <taxon>Fungi</taxon>
        <taxon>Dikarya</taxon>
        <taxon>Ascomycota</taxon>
        <taxon>Pezizomycotina</taxon>
        <taxon>Leotiomycetes</taxon>
        <taxon>Helotiales</taxon>
        <taxon>Helotiales incertae sedis</taxon>
        <taxon>Amylocarpus</taxon>
    </lineage>
</organism>
<dbReference type="Proteomes" id="UP000824998">
    <property type="component" value="Unassembled WGS sequence"/>
</dbReference>
<dbReference type="AlphaFoldDB" id="A0A9P8C6Q8"/>
<accession>A0A9P8C6Q8</accession>
<protein>
    <submittedName>
        <fullName evidence="1">Uncharacterized protein</fullName>
    </submittedName>
</protein>
<evidence type="ECO:0000313" key="1">
    <source>
        <dbReference type="EMBL" id="KAG9235497.1"/>
    </source>
</evidence>
<evidence type="ECO:0000313" key="2">
    <source>
        <dbReference type="Proteomes" id="UP000824998"/>
    </source>
</evidence>
<proteinExistence type="predicted"/>
<dbReference type="EMBL" id="MU251430">
    <property type="protein sequence ID" value="KAG9235497.1"/>
    <property type="molecule type" value="Genomic_DNA"/>
</dbReference>
<comment type="caution">
    <text evidence="1">The sequence shown here is derived from an EMBL/GenBank/DDBJ whole genome shotgun (WGS) entry which is preliminary data.</text>
</comment>